<name>A0A1B6DRH1_9HEMI</name>
<keyword evidence="2" id="KW-0812">Transmembrane</keyword>
<evidence type="ECO:0000256" key="1">
    <source>
        <dbReference type="ARBA" id="ARBA00022729"/>
    </source>
</evidence>
<proteinExistence type="predicted"/>
<dbReference type="InterPro" id="IPR036846">
    <property type="entry name" value="GM2-AP_sf"/>
</dbReference>
<organism evidence="3">
    <name type="scientific">Clastoptera arizonana</name>
    <name type="common">Arizona spittle bug</name>
    <dbReference type="NCBI Taxonomy" id="38151"/>
    <lineage>
        <taxon>Eukaryota</taxon>
        <taxon>Metazoa</taxon>
        <taxon>Ecdysozoa</taxon>
        <taxon>Arthropoda</taxon>
        <taxon>Hexapoda</taxon>
        <taxon>Insecta</taxon>
        <taxon>Pterygota</taxon>
        <taxon>Neoptera</taxon>
        <taxon>Paraneoptera</taxon>
        <taxon>Hemiptera</taxon>
        <taxon>Auchenorrhyncha</taxon>
        <taxon>Cercopoidea</taxon>
        <taxon>Clastopteridae</taxon>
        <taxon>Clastoptera</taxon>
    </lineage>
</organism>
<evidence type="ECO:0000313" key="3">
    <source>
        <dbReference type="EMBL" id="JAS28286.1"/>
    </source>
</evidence>
<gene>
    <name evidence="3" type="ORF">g.1609</name>
</gene>
<dbReference type="EMBL" id="GEDC01009012">
    <property type="protein sequence ID" value="JAS28286.1"/>
    <property type="molecule type" value="Transcribed_RNA"/>
</dbReference>
<protein>
    <submittedName>
        <fullName evidence="3">Uncharacterized protein</fullName>
    </submittedName>
</protein>
<dbReference type="PANTHER" id="PTHR21112:SF0">
    <property type="entry name" value="CHEMOSENSORY PROTEIN A 29A-RELATED"/>
    <property type="match status" value="1"/>
</dbReference>
<dbReference type="Gene3D" id="2.70.220.10">
    <property type="entry name" value="Ganglioside GM2 activator"/>
    <property type="match status" value="1"/>
</dbReference>
<dbReference type="AlphaFoldDB" id="A0A1B6DRH1"/>
<sequence>FMLAYTMPRPFYLLFWLFIISFSMTVFCGGKRFAGPYDVIVKNIYNCGENGSDKVQFEVVSTKKVNKTHLLYQWRVVLPTDIDDSMKVKVRVSDWSDHNWRPNFLNMDWKQGCTEMLKMVGGTIREIMASAGYTLTQCPVPKGEYNMKDLILNLKFGMNTFPYNKYKVDLMVSDKDNKQVGCVASEYDVVPKEENKRKH</sequence>
<evidence type="ECO:0000256" key="2">
    <source>
        <dbReference type="SAM" id="Phobius"/>
    </source>
</evidence>
<feature type="transmembrane region" description="Helical" evidence="2">
    <location>
        <begin position="12"/>
        <end position="30"/>
    </location>
</feature>
<reference evidence="3" key="1">
    <citation type="submission" date="2015-12" db="EMBL/GenBank/DDBJ databases">
        <title>De novo transcriptome assembly of four potential Pierce s Disease insect vectors from Arizona vineyards.</title>
        <authorList>
            <person name="Tassone E.E."/>
        </authorList>
    </citation>
    <scope>NUCLEOTIDE SEQUENCE</scope>
</reference>
<keyword evidence="2" id="KW-1133">Transmembrane helix</keyword>
<keyword evidence="1" id="KW-0732">Signal</keyword>
<accession>A0A1B6DRH1</accession>
<keyword evidence="2" id="KW-0472">Membrane</keyword>
<feature type="non-terminal residue" evidence="3">
    <location>
        <position position="1"/>
    </location>
</feature>
<dbReference type="PANTHER" id="PTHR21112">
    <property type="entry name" value="CHEMOSENSORY PROTEIN A 29A-RELATED"/>
    <property type="match status" value="1"/>
</dbReference>